<dbReference type="Pfam" id="PF00106">
    <property type="entry name" value="adh_short"/>
    <property type="match status" value="1"/>
</dbReference>
<reference evidence="4 5" key="1">
    <citation type="journal article" date="2016" name="Proc. Natl. Acad. Sci. U.S.A.">
        <title>Comparative genomics of biotechnologically important yeasts.</title>
        <authorList>
            <person name="Riley R."/>
            <person name="Haridas S."/>
            <person name="Wolfe K.H."/>
            <person name="Lopes M.R."/>
            <person name="Hittinger C.T."/>
            <person name="Goeker M."/>
            <person name="Salamov A.A."/>
            <person name="Wisecaver J.H."/>
            <person name="Long T.M."/>
            <person name="Calvey C.H."/>
            <person name="Aerts A.L."/>
            <person name="Barry K.W."/>
            <person name="Choi C."/>
            <person name="Clum A."/>
            <person name="Coughlan A.Y."/>
            <person name="Deshpande S."/>
            <person name="Douglass A.P."/>
            <person name="Hanson S.J."/>
            <person name="Klenk H.-P."/>
            <person name="LaButti K.M."/>
            <person name="Lapidus A."/>
            <person name="Lindquist E.A."/>
            <person name="Lipzen A.M."/>
            <person name="Meier-Kolthoff J.P."/>
            <person name="Ohm R.A."/>
            <person name="Otillar R.P."/>
            <person name="Pangilinan J.L."/>
            <person name="Peng Y."/>
            <person name="Rokas A."/>
            <person name="Rosa C.A."/>
            <person name="Scheuner C."/>
            <person name="Sibirny A.A."/>
            <person name="Slot J.C."/>
            <person name="Stielow J.B."/>
            <person name="Sun H."/>
            <person name="Kurtzman C.P."/>
            <person name="Blackwell M."/>
            <person name="Grigoriev I.V."/>
            <person name="Jeffries T.W."/>
        </authorList>
    </citation>
    <scope>NUCLEOTIDE SEQUENCE [LARGE SCALE GENOMIC DNA]</scope>
    <source>
        <strain evidence="5">ATCC 58044 / CBS 1984 / NCYC 433 / NRRL Y-366-8</strain>
    </source>
</reference>
<evidence type="ECO:0000313" key="5">
    <source>
        <dbReference type="Proteomes" id="UP000094112"/>
    </source>
</evidence>
<organism evidence="4 5">
    <name type="scientific">Wickerhamomyces anomalus (strain ATCC 58044 / CBS 1984 / NCYC 433 / NRRL Y-366-8)</name>
    <name type="common">Yeast</name>
    <name type="synonym">Hansenula anomala</name>
    <dbReference type="NCBI Taxonomy" id="683960"/>
    <lineage>
        <taxon>Eukaryota</taxon>
        <taxon>Fungi</taxon>
        <taxon>Dikarya</taxon>
        <taxon>Ascomycota</taxon>
        <taxon>Saccharomycotina</taxon>
        <taxon>Saccharomycetes</taxon>
        <taxon>Phaffomycetales</taxon>
        <taxon>Wickerhamomycetaceae</taxon>
        <taxon>Wickerhamomyces</taxon>
    </lineage>
</organism>
<proteinExistence type="inferred from homology"/>
<dbReference type="InterPro" id="IPR002347">
    <property type="entry name" value="SDR_fam"/>
</dbReference>
<keyword evidence="5" id="KW-1185">Reference proteome</keyword>
<dbReference type="PANTHER" id="PTHR24322">
    <property type="entry name" value="PKSB"/>
    <property type="match status" value="1"/>
</dbReference>
<sequence length="282" mass="31347">MFTVDTVVSLLLSPTSLIGLLLLSLGHWDNLGPDDIALITGGSNGLGLEISKLLIERHVNVVVLDKEEPNESIKDNLHFIRCDLNDENQLIKSINEIKSTIGLPTILINNAAIRHSETLLDLSYTKIKDLFQVNTLAQVILLKEIIKDIKGSRLYVVTMASILGLVSPSHLSIYSATKAAIISLHDSLSHEIQNDQIRFLLATPGQLDTRLFSDVKPPRQFFAPVIHAQDLAVQIVEKIELGERGTLHGPLYTYFIPILRMLPYSFGEFARVFSQMDTSVKT</sequence>
<evidence type="ECO:0008006" key="6">
    <source>
        <dbReference type="Google" id="ProtNLM"/>
    </source>
</evidence>
<dbReference type="PRINTS" id="PR00081">
    <property type="entry name" value="GDHRDH"/>
</dbReference>
<evidence type="ECO:0000256" key="2">
    <source>
        <dbReference type="ARBA" id="ARBA00022857"/>
    </source>
</evidence>
<dbReference type="AlphaFoldDB" id="A0A1E3PAM0"/>
<dbReference type="PANTHER" id="PTHR24322:SF736">
    <property type="entry name" value="RETINOL DEHYDROGENASE 10"/>
    <property type="match status" value="1"/>
</dbReference>
<dbReference type="OrthoDB" id="5840532at2759"/>
<accession>A0A1E3PAM0</accession>
<evidence type="ECO:0000313" key="4">
    <source>
        <dbReference type="EMBL" id="ODQ62453.1"/>
    </source>
</evidence>
<evidence type="ECO:0000256" key="3">
    <source>
        <dbReference type="ARBA" id="ARBA00023002"/>
    </source>
</evidence>
<keyword evidence="2" id="KW-0521">NADP</keyword>
<dbReference type="Gene3D" id="3.40.50.720">
    <property type="entry name" value="NAD(P)-binding Rossmann-like Domain"/>
    <property type="match status" value="1"/>
</dbReference>
<dbReference type="STRING" id="683960.A0A1E3PAM0"/>
<keyword evidence="3" id="KW-0560">Oxidoreductase</keyword>
<dbReference type="SUPFAM" id="SSF51735">
    <property type="entry name" value="NAD(P)-binding Rossmann-fold domains"/>
    <property type="match status" value="1"/>
</dbReference>
<protein>
    <recommendedName>
        <fullName evidence="6">NAD(P)-binding protein</fullName>
    </recommendedName>
</protein>
<dbReference type="InterPro" id="IPR020904">
    <property type="entry name" value="Sc_DH/Rdtase_CS"/>
</dbReference>
<name>A0A1E3PAM0_WICAA</name>
<gene>
    <name evidence="4" type="ORF">WICANDRAFT_82485</name>
</gene>
<dbReference type="RefSeq" id="XP_019041660.1">
    <property type="nucleotide sequence ID" value="XM_019185386.1"/>
</dbReference>
<comment type="similarity">
    <text evidence="1">Belongs to the short-chain dehydrogenases/reductases (SDR) family.</text>
</comment>
<dbReference type="InterPro" id="IPR036291">
    <property type="entry name" value="NAD(P)-bd_dom_sf"/>
</dbReference>
<dbReference type="EMBL" id="KV454208">
    <property type="protein sequence ID" value="ODQ62453.1"/>
    <property type="molecule type" value="Genomic_DNA"/>
</dbReference>
<dbReference type="Proteomes" id="UP000094112">
    <property type="component" value="Unassembled WGS sequence"/>
</dbReference>
<dbReference type="GO" id="GO:0016616">
    <property type="term" value="F:oxidoreductase activity, acting on the CH-OH group of donors, NAD or NADP as acceptor"/>
    <property type="evidence" value="ECO:0007669"/>
    <property type="project" value="TreeGrafter"/>
</dbReference>
<dbReference type="GeneID" id="30202632"/>
<evidence type="ECO:0000256" key="1">
    <source>
        <dbReference type="ARBA" id="ARBA00006484"/>
    </source>
</evidence>
<dbReference type="PROSITE" id="PS00061">
    <property type="entry name" value="ADH_SHORT"/>
    <property type="match status" value="1"/>
</dbReference>